<dbReference type="GO" id="GO:0030286">
    <property type="term" value="C:dynein complex"/>
    <property type="evidence" value="ECO:0007669"/>
    <property type="project" value="UniProtKB-KW"/>
</dbReference>
<proteinExistence type="inferred from homology"/>
<protein>
    <recommendedName>
        <fullName evidence="5">Axonemal dynein light intermediate polypeptide 1</fullName>
    </recommendedName>
    <alternativeName>
        <fullName evidence="6">Inner dynein arm light chain, axonemal</fullName>
    </alternativeName>
</protein>
<dbReference type="Proteomes" id="UP000694548">
    <property type="component" value="Chromosome sgr05"/>
</dbReference>
<keyword evidence="2" id="KW-0175">Coiled coil</keyword>
<dbReference type="AlphaFoldDB" id="A0A8C6VVW8"/>
<dbReference type="GO" id="GO:0045504">
    <property type="term" value="F:dynein heavy chain binding"/>
    <property type="evidence" value="ECO:0007669"/>
    <property type="project" value="TreeGrafter"/>
</dbReference>
<keyword evidence="3" id="KW-0505">Motor protein</keyword>
<comment type="function">
    <text evidence="7">Involved in sperm flagellum assembly.</text>
</comment>
<evidence type="ECO:0000256" key="7">
    <source>
        <dbReference type="ARBA" id="ARBA00043925"/>
    </source>
</evidence>
<accession>A0A8C6VVW8</accession>
<evidence type="ECO:0000256" key="5">
    <source>
        <dbReference type="ARBA" id="ARBA00039799"/>
    </source>
</evidence>
<evidence type="ECO:0000313" key="9">
    <source>
        <dbReference type="Ensembl" id="ENSNFUP00015043802.1"/>
    </source>
</evidence>
<feature type="region of interest" description="Disordered" evidence="8">
    <location>
        <begin position="20"/>
        <end position="54"/>
    </location>
</feature>
<dbReference type="PANTHER" id="PTHR13183">
    <property type="entry name" value="AXONEMAL INNER ARM DYNEIN LIGHT CHAIN 28"/>
    <property type="match status" value="1"/>
</dbReference>
<reference evidence="9" key="1">
    <citation type="submission" date="2014-08" db="EMBL/GenBank/DDBJ databases">
        <authorList>
            <person name="Senf B."/>
            <person name="Petzold A."/>
            <person name="Downie B.R."/>
            <person name="Koch P."/>
            <person name="Platzer M."/>
        </authorList>
    </citation>
    <scope>NUCLEOTIDE SEQUENCE [LARGE SCALE GENOMIC DNA]</scope>
    <source>
        <strain evidence="9">GRZ</strain>
    </source>
</reference>
<dbReference type="Pfam" id="PF10211">
    <property type="entry name" value="Ax_dynein_light"/>
    <property type="match status" value="1"/>
</dbReference>
<gene>
    <name evidence="9" type="primary">DNALI1</name>
    <name evidence="9" type="synonym">dnali1</name>
</gene>
<evidence type="ECO:0000256" key="1">
    <source>
        <dbReference type="ARBA" id="ARBA00023017"/>
    </source>
</evidence>
<evidence type="ECO:0000256" key="8">
    <source>
        <dbReference type="SAM" id="MobiDB-lite"/>
    </source>
</evidence>
<keyword evidence="1" id="KW-0243">Dynein</keyword>
<organism evidence="9 10">
    <name type="scientific">Nothobranchius furzeri</name>
    <name type="common">Turquoise killifish</name>
    <dbReference type="NCBI Taxonomy" id="105023"/>
    <lineage>
        <taxon>Eukaryota</taxon>
        <taxon>Metazoa</taxon>
        <taxon>Chordata</taxon>
        <taxon>Craniata</taxon>
        <taxon>Vertebrata</taxon>
        <taxon>Euteleostomi</taxon>
        <taxon>Actinopterygii</taxon>
        <taxon>Neopterygii</taxon>
        <taxon>Teleostei</taxon>
        <taxon>Neoteleostei</taxon>
        <taxon>Acanthomorphata</taxon>
        <taxon>Ovalentaria</taxon>
        <taxon>Atherinomorphae</taxon>
        <taxon>Cyprinodontiformes</taxon>
        <taxon>Nothobranchiidae</taxon>
        <taxon>Nothobranchius</taxon>
    </lineage>
</organism>
<sequence>MIELDDSLLKYDDPVLVKRTASSSTKGRHLRLSPQQSIDSAPTPPPPRSTSTSFQAKQENGILITFPPRKWDNGNQLWVQQVSRAPSGRADVQQLVKLLDTKLQQRQAKPTGICPLRRELYSQCFDEVIRQVDNNCAVRALLLAEVRYEMNRIIAIYKVQYEDGLAFGIRKALQAEDEENDMEQRVRTYRYYARGQATFLKWLFIDSLKFRKQLSCTLVFHPAKSAIYLVYERDLCLTTAFVKITTTDFRAGGGDRDPEKAT</sequence>
<comment type="similarity">
    <text evidence="4">Belongs to the inner dynein arm light chain family.</text>
</comment>
<dbReference type="InterPro" id="IPR019347">
    <property type="entry name" value="Axonemal_dynein_light_chain"/>
</dbReference>
<evidence type="ECO:0000256" key="4">
    <source>
        <dbReference type="ARBA" id="ARBA00038114"/>
    </source>
</evidence>
<name>A0A8C6VVW8_NOTFU</name>
<dbReference type="GO" id="GO:0097546">
    <property type="term" value="C:ciliary base"/>
    <property type="evidence" value="ECO:0007669"/>
    <property type="project" value="TreeGrafter"/>
</dbReference>
<evidence type="ECO:0000313" key="10">
    <source>
        <dbReference type="Proteomes" id="UP000694548"/>
    </source>
</evidence>
<dbReference type="Ensembl" id="ENSNFUT00015045711.1">
    <property type="protein sequence ID" value="ENSNFUP00015043802.1"/>
    <property type="gene ID" value="ENSNFUG00015020891.1"/>
</dbReference>
<dbReference type="GO" id="GO:0005930">
    <property type="term" value="C:axoneme"/>
    <property type="evidence" value="ECO:0007669"/>
    <property type="project" value="TreeGrafter"/>
</dbReference>
<evidence type="ECO:0000256" key="6">
    <source>
        <dbReference type="ARBA" id="ARBA00042417"/>
    </source>
</evidence>
<dbReference type="PANTHER" id="PTHR13183:SF0">
    <property type="entry name" value="AXONEMAL DYNEIN LIGHT INTERMEDIATE POLYPEPTIDE 1"/>
    <property type="match status" value="1"/>
</dbReference>
<evidence type="ECO:0000256" key="3">
    <source>
        <dbReference type="ARBA" id="ARBA00023175"/>
    </source>
</evidence>
<keyword evidence="10" id="KW-1185">Reference proteome</keyword>
<dbReference type="GeneTree" id="ENSGT00390000003012"/>
<evidence type="ECO:0000256" key="2">
    <source>
        <dbReference type="ARBA" id="ARBA00023054"/>
    </source>
</evidence>
<reference evidence="9" key="2">
    <citation type="submission" date="2025-08" db="UniProtKB">
        <authorList>
            <consortium name="Ensembl"/>
        </authorList>
    </citation>
    <scope>IDENTIFICATION</scope>
</reference>
<reference evidence="9" key="3">
    <citation type="submission" date="2025-09" db="UniProtKB">
        <authorList>
            <consortium name="Ensembl"/>
        </authorList>
    </citation>
    <scope>IDENTIFICATION</scope>
</reference>